<dbReference type="SUPFAM" id="SSF53335">
    <property type="entry name" value="S-adenosyl-L-methionine-dependent methyltransferases"/>
    <property type="match status" value="1"/>
</dbReference>
<evidence type="ECO:0000256" key="2">
    <source>
        <dbReference type="ARBA" id="ARBA00022552"/>
    </source>
</evidence>
<dbReference type="GO" id="GO:0005829">
    <property type="term" value="C:cytosol"/>
    <property type="evidence" value="ECO:0007669"/>
    <property type="project" value="TreeGrafter"/>
</dbReference>
<evidence type="ECO:0000256" key="4">
    <source>
        <dbReference type="ARBA" id="ARBA00022679"/>
    </source>
</evidence>
<dbReference type="PIRSF" id="PIRSF003078">
    <property type="entry name" value="GidB"/>
    <property type="match status" value="1"/>
</dbReference>
<dbReference type="EC" id="2.1.1.-" evidence="6"/>
<keyword evidence="1 6" id="KW-0963">Cytoplasm</keyword>
<dbReference type="HAMAP" id="MF_00074">
    <property type="entry name" value="16SrRNA_methyltr_G"/>
    <property type="match status" value="1"/>
</dbReference>
<comment type="subcellular location">
    <subcellularLocation>
        <location evidence="6">Cytoplasm</location>
    </subcellularLocation>
</comment>
<keyword evidence="2 6" id="KW-0698">rRNA processing</keyword>
<reference evidence="7 8" key="1">
    <citation type="journal article" date="2015" name="BMC Genomics">
        <title>Comparative genomics of Fructobacillus spp. and Leuconostoc spp. reveals niche-specific evolution of Fructobacillus spp.</title>
        <authorList>
            <person name="Endo A."/>
            <person name="Tanizawa Y."/>
            <person name="Tanaka N."/>
            <person name="Maeno S."/>
            <person name="Kumar H."/>
            <person name="Shiwa Y."/>
            <person name="Okada S."/>
            <person name="Yoshikawa H."/>
            <person name="Dicks L."/>
            <person name="Nakagawa J."/>
            <person name="Arita M."/>
        </authorList>
    </citation>
    <scope>NUCLEOTIDE SEQUENCE [LARGE SCALE GENOMIC DNA]</scope>
    <source>
        <strain evidence="7 8">JCM 12225</strain>
    </source>
</reference>
<dbReference type="NCBIfam" id="TIGR00138">
    <property type="entry name" value="rsmG_gidB"/>
    <property type="match status" value="1"/>
</dbReference>
<organism evidence="7 8">
    <name type="scientific">Fructobacillus ficulneus</name>
    <dbReference type="NCBI Taxonomy" id="157463"/>
    <lineage>
        <taxon>Bacteria</taxon>
        <taxon>Bacillati</taxon>
        <taxon>Bacillota</taxon>
        <taxon>Bacilli</taxon>
        <taxon>Lactobacillales</taxon>
        <taxon>Lactobacillaceae</taxon>
        <taxon>Fructobacillus</taxon>
    </lineage>
</organism>
<comment type="similarity">
    <text evidence="6">Belongs to the methyltransferase superfamily. RNA methyltransferase RsmG family.</text>
</comment>
<evidence type="ECO:0000256" key="5">
    <source>
        <dbReference type="ARBA" id="ARBA00022691"/>
    </source>
</evidence>
<dbReference type="EMBL" id="DF968004">
    <property type="protein sequence ID" value="GAO99975.1"/>
    <property type="molecule type" value="Genomic_DNA"/>
</dbReference>
<comment type="caution">
    <text evidence="6">Lacks conserved residue(s) required for the propagation of feature annotation.</text>
</comment>
<proteinExistence type="inferred from homology"/>
<dbReference type="STRING" id="157463.GCA_001047075_00892"/>
<dbReference type="CDD" id="cd02440">
    <property type="entry name" value="AdoMet_MTases"/>
    <property type="match status" value="1"/>
</dbReference>
<protein>
    <recommendedName>
        <fullName evidence="6">Ribosomal RNA small subunit methyltransferase G</fullName>
        <ecNumber evidence="6">2.1.1.-</ecNumber>
    </recommendedName>
    <alternativeName>
        <fullName evidence="6">16S rRNA 7-methylguanosine methyltransferase</fullName>
        <shortName evidence="6">16S rRNA m7G methyltransferase</shortName>
    </alternativeName>
</protein>
<keyword evidence="5 6" id="KW-0949">S-adenosyl-L-methionine</keyword>
<evidence type="ECO:0000256" key="3">
    <source>
        <dbReference type="ARBA" id="ARBA00022603"/>
    </source>
</evidence>
<dbReference type="FunFam" id="3.40.50.150:FF:000041">
    <property type="entry name" value="Ribosomal RNA small subunit methyltransferase G"/>
    <property type="match status" value="1"/>
</dbReference>
<evidence type="ECO:0000256" key="1">
    <source>
        <dbReference type="ARBA" id="ARBA00022490"/>
    </source>
</evidence>
<keyword evidence="3 6" id="KW-0489">Methyltransferase</keyword>
<feature type="binding site" evidence="6">
    <location>
        <begin position="132"/>
        <end position="133"/>
    </location>
    <ligand>
        <name>S-adenosyl-L-methionine</name>
        <dbReference type="ChEBI" id="CHEBI:59789"/>
    </ligand>
</feature>
<feature type="binding site" evidence="6">
    <location>
        <position position="86"/>
    </location>
    <ligand>
        <name>S-adenosyl-L-methionine</name>
        <dbReference type="ChEBI" id="CHEBI:59789"/>
    </ligand>
</feature>
<name>A0A0K8MHH0_9LACO</name>
<dbReference type="InterPro" id="IPR029063">
    <property type="entry name" value="SAM-dependent_MTases_sf"/>
</dbReference>
<dbReference type="AlphaFoldDB" id="A0A0K8MHH0"/>
<dbReference type="RefSeq" id="WP_061993332.1">
    <property type="nucleotide sequence ID" value="NZ_DF968004.1"/>
</dbReference>
<dbReference type="Gene3D" id="3.40.50.150">
    <property type="entry name" value="Vaccinia Virus protein VP39"/>
    <property type="match status" value="1"/>
</dbReference>
<keyword evidence="4 6" id="KW-0808">Transferase</keyword>
<dbReference type="PANTHER" id="PTHR31760">
    <property type="entry name" value="S-ADENOSYL-L-METHIONINE-DEPENDENT METHYLTRANSFERASES SUPERFAMILY PROTEIN"/>
    <property type="match status" value="1"/>
</dbReference>
<feature type="binding site" evidence="6">
    <location>
        <position position="81"/>
    </location>
    <ligand>
        <name>S-adenosyl-L-methionine</name>
        <dbReference type="ChEBI" id="CHEBI:59789"/>
    </ligand>
</feature>
<evidence type="ECO:0000256" key="6">
    <source>
        <dbReference type="HAMAP-Rule" id="MF_00074"/>
    </source>
</evidence>
<dbReference type="Pfam" id="PF02527">
    <property type="entry name" value="GidB"/>
    <property type="match status" value="1"/>
</dbReference>
<evidence type="ECO:0000313" key="7">
    <source>
        <dbReference type="EMBL" id="GAO99975.1"/>
    </source>
</evidence>
<gene>
    <name evidence="7" type="primary">gidB</name>
    <name evidence="6" type="synonym">rsmG</name>
    <name evidence="7" type="ORF">FFIC_270060</name>
</gene>
<dbReference type="GO" id="GO:0070043">
    <property type="term" value="F:rRNA (guanine-N7-)-methyltransferase activity"/>
    <property type="evidence" value="ECO:0007669"/>
    <property type="project" value="UniProtKB-UniRule"/>
</dbReference>
<dbReference type="InterPro" id="IPR003682">
    <property type="entry name" value="rRNA_ssu_MeTfrase_G"/>
</dbReference>
<evidence type="ECO:0000313" key="8">
    <source>
        <dbReference type="Proteomes" id="UP000253891"/>
    </source>
</evidence>
<feature type="binding site" evidence="6">
    <location>
        <position position="151"/>
    </location>
    <ligand>
        <name>S-adenosyl-L-methionine</name>
        <dbReference type="ChEBI" id="CHEBI:59789"/>
    </ligand>
</feature>
<dbReference type="Proteomes" id="UP000253891">
    <property type="component" value="Unassembled WGS sequence"/>
</dbReference>
<keyword evidence="8" id="KW-1185">Reference proteome</keyword>
<accession>A0A0K8MHH0</accession>
<comment type="function">
    <text evidence="6">Specifically methylates the N7 position of a guanine in 16S rRNA.</text>
</comment>
<sequence>MILDQALFIKTLTDAGLVLSDEQLAQFDQYFTLLVETNKEFNLTAITDHNEVYLKHFYDSLTLALYQPKLAEGEPTLIDIGSGAGFPALPLKIALPNLKVTLVDSLNKRVNFLKTVVAELGLKNVTVLHGRAEDLGQEAKMREGFDYATARAVARTSVLAEYTLPFVKLGGELLVMKGSAGADELADGQKALTTLGGKLKESFDFQLPNQDPRMIQIIDKVNKTPKKYPRQAGTPSKKPL</sequence>
<dbReference type="PANTHER" id="PTHR31760:SF0">
    <property type="entry name" value="S-ADENOSYL-L-METHIONINE-DEPENDENT METHYLTRANSFERASES SUPERFAMILY PROTEIN"/>
    <property type="match status" value="1"/>
</dbReference>
<dbReference type="OrthoDB" id="9808773at2"/>